<gene>
    <name evidence="9" type="ORF">BCR34DRAFT_181252</name>
</gene>
<dbReference type="GO" id="GO:0046872">
    <property type="term" value="F:metal ion binding"/>
    <property type="evidence" value="ECO:0007669"/>
    <property type="project" value="UniProtKB-KW"/>
</dbReference>
<keyword evidence="4" id="KW-0256">Endoplasmic reticulum</keyword>
<comment type="similarity">
    <text evidence="6">Belongs to the cytochrome b5 family. MAPR subfamily.</text>
</comment>
<comment type="subcellular location">
    <subcellularLocation>
        <location evidence="1">Endoplasmic reticulum</location>
    </subcellularLocation>
</comment>
<evidence type="ECO:0000256" key="2">
    <source>
        <dbReference type="ARBA" id="ARBA00022617"/>
    </source>
</evidence>
<keyword evidence="5" id="KW-0408">Iron</keyword>
<dbReference type="GO" id="GO:0005783">
    <property type="term" value="C:endoplasmic reticulum"/>
    <property type="evidence" value="ECO:0007669"/>
    <property type="project" value="UniProtKB-SubCell"/>
</dbReference>
<accession>A0A1Y1YFB0</accession>
<dbReference type="OrthoDB" id="547796at2759"/>
<organism evidence="9 10">
    <name type="scientific">Clohesyomyces aquaticus</name>
    <dbReference type="NCBI Taxonomy" id="1231657"/>
    <lineage>
        <taxon>Eukaryota</taxon>
        <taxon>Fungi</taxon>
        <taxon>Dikarya</taxon>
        <taxon>Ascomycota</taxon>
        <taxon>Pezizomycotina</taxon>
        <taxon>Dothideomycetes</taxon>
        <taxon>Pleosporomycetidae</taxon>
        <taxon>Pleosporales</taxon>
        <taxon>Lindgomycetaceae</taxon>
        <taxon>Clohesyomyces</taxon>
    </lineage>
</organism>
<comment type="caution">
    <text evidence="9">The sequence shown here is derived from an EMBL/GenBank/DDBJ whole genome shotgun (WGS) entry which is preliminary data.</text>
</comment>
<dbReference type="GO" id="GO:0020037">
    <property type="term" value="F:heme binding"/>
    <property type="evidence" value="ECO:0007669"/>
    <property type="project" value="UniProtKB-ARBA"/>
</dbReference>
<dbReference type="InterPro" id="IPR001199">
    <property type="entry name" value="Cyt_B5-like_heme/steroid-bd"/>
</dbReference>
<sequence length="156" mass="17123">MNPINLILLSLFAFLAYLRLKPAKPQTLPKAPPPTVFRTFTPPELFPYNGLNGMPVYLAVRGRVFDVTAGRNFYGPGGPYANFAGRDASRGLACGSFDEDMLTKDLDGPLDALEDLGEEQMDAMRGWEERFQEKYLVVGKLVAVGSDEAKTAAAFK</sequence>
<feature type="signal peptide" evidence="7">
    <location>
        <begin position="1"/>
        <end position="23"/>
    </location>
</feature>
<dbReference type="GO" id="GO:0016020">
    <property type="term" value="C:membrane"/>
    <property type="evidence" value="ECO:0007669"/>
    <property type="project" value="TreeGrafter"/>
</dbReference>
<dbReference type="FunFam" id="3.10.120.10:FF:000003">
    <property type="entry name" value="membrane-associated progesterone receptor component 1"/>
    <property type="match status" value="1"/>
</dbReference>
<dbReference type="SUPFAM" id="SSF55856">
    <property type="entry name" value="Cytochrome b5-like heme/steroid binding domain"/>
    <property type="match status" value="1"/>
</dbReference>
<evidence type="ECO:0000313" key="9">
    <source>
        <dbReference type="EMBL" id="ORX96386.1"/>
    </source>
</evidence>
<evidence type="ECO:0000256" key="6">
    <source>
        <dbReference type="ARBA" id="ARBA00038357"/>
    </source>
</evidence>
<dbReference type="AlphaFoldDB" id="A0A1Y1YFB0"/>
<evidence type="ECO:0000259" key="8">
    <source>
        <dbReference type="SMART" id="SM01117"/>
    </source>
</evidence>
<reference evidence="9 10" key="1">
    <citation type="submission" date="2016-07" db="EMBL/GenBank/DDBJ databases">
        <title>Pervasive Adenine N6-methylation of Active Genes in Fungi.</title>
        <authorList>
            <consortium name="DOE Joint Genome Institute"/>
            <person name="Mondo S.J."/>
            <person name="Dannebaum R.O."/>
            <person name="Kuo R.C."/>
            <person name="Labutti K."/>
            <person name="Haridas S."/>
            <person name="Kuo A."/>
            <person name="Salamov A."/>
            <person name="Ahrendt S.R."/>
            <person name="Lipzen A."/>
            <person name="Sullivan W."/>
            <person name="Andreopoulos W.B."/>
            <person name="Clum A."/>
            <person name="Lindquist E."/>
            <person name="Daum C."/>
            <person name="Ramamoorthy G.K."/>
            <person name="Gryganskyi A."/>
            <person name="Culley D."/>
            <person name="Magnuson J.K."/>
            <person name="James T.Y."/>
            <person name="O'Malley M.A."/>
            <person name="Stajich J.E."/>
            <person name="Spatafora J.W."/>
            <person name="Visel A."/>
            <person name="Grigoriev I.V."/>
        </authorList>
    </citation>
    <scope>NUCLEOTIDE SEQUENCE [LARGE SCALE GENOMIC DNA]</scope>
    <source>
        <strain evidence="9 10">CBS 115471</strain>
    </source>
</reference>
<dbReference type="Proteomes" id="UP000193144">
    <property type="component" value="Unassembled WGS sequence"/>
</dbReference>
<keyword evidence="2" id="KW-0349">Heme</keyword>
<dbReference type="PANTHER" id="PTHR10281:SF72">
    <property type="entry name" value="NEUDESIN"/>
    <property type="match status" value="1"/>
</dbReference>
<dbReference type="Gene3D" id="3.10.120.10">
    <property type="entry name" value="Cytochrome b5-like heme/steroid binding domain"/>
    <property type="match status" value="1"/>
</dbReference>
<evidence type="ECO:0000256" key="4">
    <source>
        <dbReference type="ARBA" id="ARBA00022824"/>
    </source>
</evidence>
<dbReference type="STRING" id="1231657.A0A1Y1YFB0"/>
<evidence type="ECO:0000256" key="7">
    <source>
        <dbReference type="SAM" id="SignalP"/>
    </source>
</evidence>
<name>A0A1Y1YFB0_9PLEO</name>
<keyword evidence="3" id="KW-0479">Metal-binding</keyword>
<feature type="domain" description="Cytochrome b5 heme-binding" evidence="8">
    <location>
        <begin position="40"/>
        <end position="142"/>
    </location>
</feature>
<evidence type="ECO:0000256" key="1">
    <source>
        <dbReference type="ARBA" id="ARBA00004240"/>
    </source>
</evidence>
<dbReference type="EMBL" id="MCFA01000258">
    <property type="protein sequence ID" value="ORX96386.1"/>
    <property type="molecule type" value="Genomic_DNA"/>
</dbReference>
<keyword evidence="7" id="KW-0732">Signal</keyword>
<proteinExistence type="inferred from homology"/>
<evidence type="ECO:0000313" key="10">
    <source>
        <dbReference type="Proteomes" id="UP000193144"/>
    </source>
</evidence>
<keyword evidence="10" id="KW-1185">Reference proteome</keyword>
<dbReference type="PANTHER" id="PTHR10281">
    <property type="entry name" value="MEMBRANE-ASSOCIATED PROGESTERONE RECEPTOR COMPONENT-RELATED"/>
    <property type="match status" value="1"/>
</dbReference>
<evidence type="ECO:0000256" key="5">
    <source>
        <dbReference type="ARBA" id="ARBA00023004"/>
    </source>
</evidence>
<feature type="chain" id="PRO_5011005483" evidence="7">
    <location>
        <begin position="24"/>
        <end position="156"/>
    </location>
</feature>
<dbReference type="InterPro" id="IPR036400">
    <property type="entry name" value="Cyt_B5-like_heme/steroid_sf"/>
</dbReference>
<dbReference type="Pfam" id="PF00173">
    <property type="entry name" value="Cyt-b5"/>
    <property type="match status" value="1"/>
</dbReference>
<protein>
    <submittedName>
        <fullName evidence="9">Cytochrome b5-like heme/steroid binding domain-containing protein</fullName>
    </submittedName>
</protein>
<evidence type="ECO:0000256" key="3">
    <source>
        <dbReference type="ARBA" id="ARBA00022723"/>
    </source>
</evidence>
<dbReference type="SMART" id="SM01117">
    <property type="entry name" value="Cyt-b5"/>
    <property type="match status" value="1"/>
</dbReference>
<dbReference type="InterPro" id="IPR050577">
    <property type="entry name" value="MAPR/NEUFC/NENF-like"/>
</dbReference>